<name>A0ABX5VK31_9MICO</name>
<organism evidence="3 4">
    <name type="scientific">Georgenia wutianyii</name>
    <dbReference type="NCBI Taxonomy" id="2585135"/>
    <lineage>
        <taxon>Bacteria</taxon>
        <taxon>Bacillati</taxon>
        <taxon>Actinomycetota</taxon>
        <taxon>Actinomycetes</taxon>
        <taxon>Micrococcales</taxon>
        <taxon>Bogoriellaceae</taxon>
        <taxon>Georgenia</taxon>
    </lineage>
</organism>
<dbReference type="RefSeq" id="WP_139948147.1">
    <property type="nucleotide sequence ID" value="NZ_CP040899.1"/>
</dbReference>
<dbReference type="Proteomes" id="UP000313948">
    <property type="component" value="Chromosome"/>
</dbReference>
<dbReference type="Gene3D" id="2.70.70.10">
    <property type="entry name" value="Glucose Permease (Domain IIA)"/>
    <property type="match status" value="1"/>
</dbReference>
<dbReference type="Pfam" id="PF01551">
    <property type="entry name" value="Peptidase_M23"/>
    <property type="match status" value="1"/>
</dbReference>
<evidence type="ECO:0000313" key="4">
    <source>
        <dbReference type="Proteomes" id="UP000313948"/>
    </source>
</evidence>
<dbReference type="PANTHER" id="PTHR21666:SF289">
    <property type="entry name" value="L-ALA--D-GLU ENDOPEPTIDASE"/>
    <property type="match status" value="1"/>
</dbReference>
<dbReference type="InterPro" id="IPR050570">
    <property type="entry name" value="Cell_wall_metabolism_enzyme"/>
</dbReference>
<sequence length="183" mass="18447">MGLAGNVAGAAAVLGVVGGLVLLSGPTVEQPQPSVFTGTDSAQVEYGWPTGSPATVVRPFEPPPERWAAGHRGADLALGDGAPVLAAADGVVVFAGSVAGRGVVSIDHADGIRTTYEPVSAVVRRGAGVTRGEPIGTLAGLGHCAPEHCLHWGARRGRDDYLDPLSLVTAEVVIRLLPLHGGG</sequence>
<gene>
    <name evidence="3" type="ORF">FE251_04955</name>
</gene>
<reference evidence="3 4" key="1">
    <citation type="submission" date="2019-05" db="EMBL/GenBank/DDBJ databases">
        <title>Georgenia *** sp. nov., and Georgenia *** sp. nov., isolated from the intestinal contents of plateau pika (Ochotona curzoniae) in the Qinghai-Tibet plateau of China.</title>
        <authorList>
            <person name="Tian Z."/>
        </authorList>
    </citation>
    <scope>NUCLEOTIDE SEQUENCE [LARGE SCALE GENOMIC DNA]</scope>
    <source>
        <strain evidence="3 4">Z294</strain>
    </source>
</reference>
<protein>
    <submittedName>
        <fullName evidence="3">M23 family metallopeptidase</fullName>
    </submittedName>
</protein>
<dbReference type="InterPro" id="IPR011055">
    <property type="entry name" value="Dup_hybrid_motif"/>
</dbReference>
<dbReference type="SUPFAM" id="SSF51261">
    <property type="entry name" value="Duplicated hybrid motif"/>
    <property type="match status" value="1"/>
</dbReference>
<dbReference type="InterPro" id="IPR016047">
    <property type="entry name" value="M23ase_b-sheet_dom"/>
</dbReference>
<keyword evidence="1" id="KW-0732">Signal</keyword>
<evidence type="ECO:0000313" key="3">
    <source>
        <dbReference type="EMBL" id="QDB78797.1"/>
    </source>
</evidence>
<feature type="domain" description="M23ase beta-sheet core" evidence="2">
    <location>
        <begin position="70"/>
        <end position="163"/>
    </location>
</feature>
<dbReference type="EMBL" id="CP040899">
    <property type="protein sequence ID" value="QDB78797.1"/>
    <property type="molecule type" value="Genomic_DNA"/>
</dbReference>
<evidence type="ECO:0000256" key="1">
    <source>
        <dbReference type="ARBA" id="ARBA00022729"/>
    </source>
</evidence>
<proteinExistence type="predicted"/>
<dbReference type="CDD" id="cd12797">
    <property type="entry name" value="M23_peptidase"/>
    <property type="match status" value="1"/>
</dbReference>
<accession>A0ABX5VK31</accession>
<dbReference type="PANTHER" id="PTHR21666">
    <property type="entry name" value="PEPTIDASE-RELATED"/>
    <property type="match status" value="1"/>
</dbReference>
<evidence type="ECO:0000259" key="2">
    <source>
        <dbReference type="Pfam" id="PF01551"/>
    </source>
</evidence>
<keyword evidence="4" id="KW-1185">Reference proteome</keyword>